<dbReference type="SUPFAM" id="SSF46894">
    <property type="entry name" value="C-terminal effector domain of the bipartite response regulators"/>
    <property type="match status" value="1"/>
</dbReference>
<accession>A0ABV6RSK7</accession>
<comment type="similarity">
    <text evidence="1">Belongs to the TolB family.</text>
</comment>
<evidence type="ECO:0000256" key="5">
    <source>
        <dbReference type="SAM" id="Phobius"/>
    </source>
</evidence>
<reference evidence="7 8" key="1">
    <citation type="submission" date="2024-09" db="EMBL/GenBank/DDBJ databases">
        <authorList>
            <person name="Sun Q."/>
            <person name="Mori K."/>
        </authorList>
    </citation>
    <scope>NUCLEOTIDE SEQUENCE [LARGE SCALE GENOMIC DNA]</scope>
    <source>
        <strain evidence="7 8">KCTC 23076</strain>
    </source>
</reference>
<dbReference type="Gene3D" id="2.120.10.30">
    <property type="entry name" value="TolB, C-terminal domain"/>
    <property type="match status" value="2"/>
</dbReference>
<evidence type="ECO:0000256" key="1">
    <source>
        <dbReference type="ARBA" id="ARBA00009820"/>
    </source>
</evidence>
<dbReference type="Pfam" id="PF07676">
    <property type="entry name" value="PD40"/>
    <property type="match status" value="4"/>
</dbReference>
<dbReference type="PANTHER" id="PTHR36842">
    <property type="entry name" value="PROTEIN TOLB HOMOLOG"/>
    <property type="match status" value="1"/>
</dbReference>
<evidence type="ECO:0000256" key="4">
    <source>
        <dbReference type="SAM" id="MobiDB-lite"/>
    </source>
</evidence>
<dbReference type="RefSeq" id="WP_386671206.1">
    <property type="nucleotide sequence ID" value="NZ_JBHLTG010000004.1"/>
</dbReference>
<dbReference type="EMBL" id="JBHLTG010000004">
    <property type="protein sequence ID" value="MFC0679964.1"/>
    <property type="molecule type" value="Genomic_DNA"/>
</dbReference>
<protein>
    <submittedName>
        <fullName evidence="7">Winged helix-turn-helix domain-containing protein</fullName>
    </submittedName>
</protein>
<dbReference type="InterPro" id="IPR011659">
    <property type="entry name" value="WD40"/>
</dbReference>
<keyword evidence="5" id="KW-0812">Transmembrane</keyword>
<dbReference type="SUPFAM" id="SSF82171">
    <property type="entry name" value="DPP6 N-terminal domain-like"/>
    <property type="match status" value="1"/>
</dbReference>
<evidence type="ECO:0000313" key="8">
    <source>
        <dbReference type="Proteomes" id="UP001589896"/>
    </source>
</evidence>
<dbReference type="PANTHER" id="PTHR36842:SF1">
    <property type="entry name" value="PROTEIN TOLB"/>
    <property type="match status" value="1"/>
</dbReference>
<keyword evidence="2 3" id="KW-0238">DNA-binding</keyword>
<evidence type="ECO:0000259" key="6">
    <source>
        <dbReference type="PROSITE" id="PS51755"/>
    </source>
</evidence>
<feature type="compositionally biased region" description="Polar residues" evidence="4">
    <location>
        <begin position="250"/>
        <end position="260"/>
    </location>
</feature>
<name>A0ABV6RSK7_9GAMM</name>
<dbReference type="InterPro" id="IPR011042">
    <property type="entry name" value="6-blade_b-propeller_TolB-like"/>
</dbReference>
<dbReference type="InterPro" id="IPR036388">
    <property type="entry name" value="WH-like_DNA-bd_sf"/>
</dbReference>
<comment type="caution">
    <text evidence="7">The sequence shown here is derived from an EMBL/GenBank/DDBJ whole genome shotgun (WGS) entry which is preliminary data.</text>
</comment>
<dbReference type="CDD" id="cd00383">
    <property type="entry name" value="trans_reg_C"/>
    <property type="match status" value="1"/>
</dbReference>
<sequence length="768" mass="82557">MPRSSEPSPRLPSERLRVGECQVDIPLREVHAPGARRPSRITPKAMGVLLALADQPGRVVSRDALLAEVWPDTLPTNDVVTQAITSLRKAFGEERGDPRYIETIAKTGYRLLAPVEWLGPAGAVAASMEVETPPAVAPVPAVEPAPPAEPVAAAPARSRRWLWLGAIAALLLLTVGLLLWRQSQQPTAPKAPVTDRIAHALPPSRPPSYRLITSSPGFEGAPSLSPDAAMVAYVALPSGQRGTAIMVQTTDPSPPRQLTQPPDGADDVAPAWSPDGREVAYLRVRVGEDCAVMVVPANGGPGRRVGRCDPDNRPSLDWTHDGRGLIFSSRGTLGDGRGLRVLDLASGEWRSIDYAANARDIDALPRYSPDGRWIVFVRNSPLGDFWRLPAAGGTAQRLTDLHTDLGEWDFTPDGRAIVFARWRESESRLYRLDLDTGLVQELGIADGDQPAIAANAPALAFSQQRNYFGLYRFDLSGQKPPERLFPSSGRDRLPALAPDGRQLAFASDRSGQFGLWWADLQRPDSLRLIDGVLPETRHLPEWSPDSERLLVVGTDPGQTTPGLYEVVPASGRASRLALPSGEPVQAAYVPGAERQALVVAGTGDGRLRLTLYDRGSKPWRSLGSIDDVARIRVDAARGRVLFTRPGRAGLWESDLALSPASIRQLQGEQPAVIRYRQWDIAPDGSLHLIQRAPGCGAQLTVLPTAAAGPAGDASRRCLDPVRIAASNGLSLSPDGRSAFVSISESLGGDIGFMTLPSTPEALWPGVNK</sequence>
<gene>
    <name evidence="7" type="ORF">ACFFGH_19175</name>
</gene>
<dbReference type="Pfam" id="PF00486">
    <property type="entry name" value="Trans_reg_C"/>
    <property type="match status" value="1"/>
</dbReference>
<dbReference type="InterPro" id="IPR001867">
    <property type="entry name" value="OmpR/PhoB-type_DNA-bd"/>
</dbReference>
<dbReference type="InterPro" id="IPR016032">
    <property type="entry name" value="Sig_transdc_resp-reg_C-effctor"/>
</dbReference>
<feature type="region of interest" description="Disordered" evidence="4">
    <location>
        <begin position="250"/>
        <end position="272"/>
    </location>
</feature>
<organism evidence="7 8">
    <name type="scientific">Lysobacter korlensis</name>
    <dbReference type="NCBI Taxonomy" id="553636"/>
    <lineage>
        <taxon>Bacteria</taxon>
        <taxon>Pseudomonadati</taxon>
        <taxon>Pseudomonadota</taxon>
        <taxon>Gammaproteobacteria</taxon>
        <taxon>Lysobacterales</taxon>
        <taxon>Lysobacteraceae</taxon>
        <taxon>Lysobacter</taxon>
    </lineage>
</organism>
<evidence type="ECO:0000256" key="3">
    <source>
        <dbReference type="PROSITE-ProRule" id="PRU01091"/>
    </source>
</evidence>
<proteinExistence type="inferred from homology"/>
<keyword evidence="5" id="KW-0472">Membrane</keyword>
<keyword evidence="8" id="KW-1185">Reference proteome</keyword>
<feature type="DNA-binding region" description="OmpR/PhoB-type" evidence="3">
    <location>
        <begin position="13"/>
        <end position="113"/>
    </location>
</feature>
<evidence type="ECO:0000313" key="7">
    <source>
        <dbReference type="EMBL" id="MFC0679964.1"/>
    </source>
</evidence>
<dbReference type="PROSITE" id="PS51755">
    <property type="entry name" value="OMPR_PHOB"/>
    <property type="match status" value="1"/>
</dbReference>
<dbReference type="SMART" id="SM00862">
    <property type="entry name" value="Trans_reg_C"/>
    <property type="match status" value="1"/>
</dbReference>
<feature type="transmembrane region" description="Helical" evidence="5">
    <location>
        <begin position="161"/>
        <end position="180"/>
    </location>
</feature>
<keyword evidence="5" id="KW-1133">Transmembrane helix</keyword>
<dbReference type="Gene3D" id="1.10.10.10">
    <property type="entry name" value="Winged helix-like DNA-binding domain superfamily/Winged helix DNA-binding domain"/>
    <property type="match status" value="1"/>
</dbReference>
<evidence type="ECO:0000256" key="2">
    <source>
        <dbReference type="ARBA" id="ARBA00023125"/>
    </source>
</evidence>
<dbReference type="Proteomes" id="UP001589896">
    <property type="component" value="Unassembled WGS sequence"/>
</dbReference>
<dbReference type="Gene3D" id="2.120.10.60">
    <property type="entry name" value="Tricorn protease N-terminal domain"/>
    <property type="match status" value="1"/>
</dbReference>
<feature type="domain" description="OmpR/PhoB-type" evidence="6">
    <location>
        <begin position="13"/>
        <end position="113"/>
    </location>
</feature>